<dbReference type="AlphaFoldDB" id="A0A914V6S2"/>
<feature type="region of interest" description="Disordered" evidence="1">
    <location>
        <begin position="490"/>
        <end position="518"/>
    </location>
</feature>
<name>A0A914V6S2_9BILA</name>
<keyword evidence="2" id="KW-1185">Reference proteome</keyword>
<feature type="compositionally biased region" description="Basic and acidic residues" evidence="1">
    <location>
        <begin position="246"/>
        <end position="256"/>
    </location>
</feature>
<evidence type="ECO:0000313" key="2">
    <source>
        <dbReference type="Proteomes" id="UP000887566"/>
    </source>
</evidence>
<feature type="region of interest" description="Disordered" evidence="1">
    <location>
        <begin position="429"/>
        <end position="456"/>
    </location>
</feature>
<feature type="region of interest" description="Disordered" evidence="1">
    <location>
        <begin position="673"/>
        <end position="700"/>
    </location>
</feature>
<proteinExistence type="predicted"/>
<feature type="compositionally biased region" description="Polar residues" evidence="1">
    <location>
        <begin position="632"/>
        <end position="643"/>
    </location>
</feature>
<dbReference type="WBParaSite" id="PSAMB.scaffold15size126113.g368.t1">
    <property type="protein sequence ID" value="PSAMB.scaffold15size126113.g368.t1"/>
    <property type="gene ID" value="PSAMB.scaffold15size126113.g368"/>
</dbReference>
<feature type="region of interest" description="Disordered" evidence="1">
    <location>
        <begin position="154"/>
        <end position="188"/>
    </location>
</feature>
<feature type="compositionally biased region" description="Basic and acidic residues" evidence="1">
    <location>
        <begin position="315"/>
        <end position="332"/>
    </location>
</feature>
<accession>A0A914V6S2</accession>
<feature type="region of interest" description="Disordered" evidence="1">
    <location>
        <begin position="545"/>
        <end position="647"/>
    </location>
</feature>
<evidence type="ECO:0000256" key="1">
    <source>
        <dbReference type="SAM" id="MobiDB-lite"/>
    </source>
</evidence>
<feature type="region of interest" description="Disordered" evidence="1">
    <location>
        <begin position="200"/>
        <end position="267"/>
    </location>
</feature>
<evidence type="ECO:0000313" key="3">
    <source>
        <dbReference type="WBParaSite" id="PSAMB.scaffold15size126113.g368.t1"/>
    </source>
</evidence>
<sequence length="717" mass="79658">MPASFRLVEPTSLYARSGQAKQDSLTDVRHDGLLNLIRQMASLQRHAADIFAGVADEILLIDERCGRLCRRITELDERATALPNPIKTKITCAGSISRYTDVKHHFRSSLNPQVVFKQSTFPERPAHLMAAYRAAANGRMGPAPMFETAATQTDIGRPTPTRLSDRQSQSAPTPSPTKERSISPPMCRIDIVTVDISGRPLKRAQDSRSKWPQTIVGDQSPYGDDARAKVHNNRVSSSTPISQVIDQRERSTKKASESPAPLSPTDVDIYDWHAKDDFDYDYLPFQRKKTNTMLHDVYASLRRPKKRRSLPTERNSSHRNSEQSEDTYKSVDADNNSTDSPDDSGGKTKTVLRRSLSLRRVRRQKKPSSEIVYEELPFLLERDRLLHEHVPSNTDSVVSFKELSRRKLCLPISTSSQVIHLATTLMSNERKQRGTAAGQNEIGQPEEGGGRRPASVLSINSNASLGLPSIRMAHDGFYRRGYQLDSPDAMAVGVSSQSSPRDPVGESPEVRSTADSSYSCDHEGYFTSMHKDSGLTVPGQAGALADRHSTLSATDPTKPRGDSSGDSGAEDLQEACSDDKQRVEKQNTAVTAPTQKTLLTTSGVPSAESRPNIIRPRVIDTFTRNDAHRSTLPRQSRQPTTSLRSEDVVEGKELDEWLLHKFQTEMIVKSRARSASAQRMPASQLHPTQSFQSSADDDRQQQFAQAMSIRKAVRFCE</sequence>
<protein>
    <submittedName>
        <fullName evidence="3">Wiskott-Aldrich syndrome protein family member</fullName>
    </submittedName>
</protein>
<organism evidence="2 3">
    <name type="scientific">Plectus sambesii</name>
    <dbReference type="NCBI Taxonomy" id="2011161"/>
    <lineage>
        <taxon>Eukaryota</taxon>
        <taxon>Metazoa</taxon>
        <taxon>Ecdysozoa</taxon>
        <taxon>Nematoda</taxon>
        <taxon>Chromadorea</taxon>
        <taxon>Plectida</taxon>
        <taxon>Plectina</taxon>
        <taxon>Plectoidea</taxon>
        <taxon>Plectidae</taxon>
        <taxon>Plectus</taxon>
    </lineage>
</organism>
<feature type="compositionally biased region" description="Polar residues" evidence="1">
    <location>
        <begin position="233"/>
        <end position="245"/>
    </location>
</feature>
<dbReference type="Gene3D" id="1.20.5.340">
    <property type="match status" value="1"/>
</dbReference>
<dbReference type="Proteomes" id="UP000887566">
    <property type="component" value="Unplaced"/>
</dbReference>
<feature type="compositionally biased region" description="Polar residues" evidence="1">
    <location>
        <begin position="586"/>
        <end position="604"/>
    </location>
</feature>
<feature type="region of interest" description="Disordered" evidence="1">
    <location>
        <begin position="298"/>
        <end position="351"/>
    </location>
</feature>
<reference evidence="3" key="1">
    <citation type="submission" date="2022-11" db="UniProtKB">
        <authorList>
            <consortium name="WormBaseParasite"/>
        </authorList>
    </citation>
    <scope>IDENTIFICATION</scope>
</reference>